<dbReference type="InterPro" id="IPR007893">
    <property type="entry name" value="Spore_coat_U/FanG"/>
</dbReference>
<dbReference type="SMART" id="SM00972">
    <property type="entry name" value="SCPU"/>
    <property type="match status" value="1"/>
</dbReference>
<accession>A0A7X4H5L6</accession>
<organism evidence="3 4">
    <name type="scientific">Duganella margarita</name>
    <dbReference type="NCBI Taxonomy" id="2692170"/>
    <lineage>
        <taxon>Bacteria</taxon>
        <taxon>Pseudomonadati</taxon>
        <taxon>Pseudomonadota</taxon>
        <taxon>Betaproteobacteria</taxon>
        <taxon>Burkholderiales</taxon>
        <taxon>Oxalobacteraceae</taxon>
        <taxon>Telluria group</taxon>
        <taxon>Duganella</taxon>
    </lineage>
</organism>
<dbReference type="PANTHER" id="PTHR37089:SF4">
    <property type="entry name" value="EXPORTED PROTEIN"/>
    <property type="match status" value="1"/>
</dbReference>
<dbReference type="EMBL" id="WWCR01000048">
    <property type="protein sequence ID" value="MYM75776.1"/>
    <property type="molecule type" value="Genomic_DNA"/>
</dbReference>
<evidence type="ECO:0000259" key="2">
    <source>
        <dbReference type="Pfam" id="PF05229"/>
    </source>
</evidence>
<dbReference type="InterPro" id="IPR053167">
    <property type="entry name" value="Spore_coat_component"/>
</dbReference>
<dbReference type="RefSeq" id="WP_161052358.1">
    <property type="nucleotide sequence ID" value="NZ_WWCR01000048.1"/>
</dbReference>
<comment type="caution">
    <text evidence="3">The sequence shown here is derived from an EMBL/GenBank/DDBJ whole genome shotgun (WGS) entry which is preliminary data.</text>
</comment>
<reference evidence="3 4" key="1">
    <citation type="submission" date="2019-12" db="EMBL/GenBank/DDBJ databases">
        <title>Novel species isolated from a subtropical stream in China.</title>
        <authorList>
            <person name="Lu H."/>
        </authorList>
    </citation>
    <scope>NUCLEOTIDE SEQUENCE [LARGE SCALE GENOMIC DNA]</scope>
    <source>
        <strain evidence="3 4">FT134W</strain>
    </source>
</reference>
<keyword evidence="1" id="KW-0732">Signal</keyword>
<dbReference type="AlphaFoldDB" id="A0A7X4H5L6"/>
<feature type="signal peptide" evidence="1">
    <location>
        <begin position="1"/>
        <end position="26"/>
    </location>
</feature>
<feature type="chain" id="PRO_5030804963" evidence="1">
    <location>
        <begin position="27"/>
        <end position="175"/>
    </location>
</feature>
<evidence type="ECO:0000313" key="3">
    <source>
        <dbReference type="EMBL" id="MYM75776.1"/>
    </source>
</evidence>
<feature type="domain" description="Spore coat protein U/FanG" evidence="2">
    <location>
        <begin position="35"/>
        <end position="172"/>
    </location>
</feature>
<protein>
    <submittedName>
        <fullName evidence="3">Fimbrial major subunit CsuA/B family protein</fullName>
    </submittedName>
</protein>
<sequence>MISKPVSRIGLVAALSATLLPLLSGAAVYSNGSKTSTFDVTLKIIADCTIAATPLDFGQTQGVLVSNVSVNTSLSVTCTNTTPYNIGLNAGTVAGSTTSARLMAGTTAGNTATTVAFNLYQAAGSTNWGNVQGTDTKSSTGTGVAQTHTVYGVVPAQATPQPDTYKSTITATVYF</sequence>
<evidence type="ECO:0000313" key="4">
    <source>
        <dbReference type="Proteomes" id="UP000469734"/>
    </source>
</evidence>
<dbReference type="PANTHER" id="PTHR37089">
    <property type="entry name" value="PROTEIN U-RELATED"/>
    <property type="match status" value="1"/>
</dbReference>
<dbReference type="Proteomes" id="UP000469734">
    <property type="component" value="Unassembled WGS sequence"/>
</dbReference>
<name>A0A7X4H5L6_9BURK</name>
<proteinExistence type="predicted"/>
<evidence type="ECO:0000256" key="1">
    <source>
        <dbReference type="SAM" id="SignalP"/>
    </source>
</evidence>
<dbReference type="Pfam" id="PF05229">
    <property type="entry name" value="SCPU"/>
    <property type="match status" value="1"/>
</dbReference>
<gene>
    <name evidence="3" type="ORF">GTP56_26795</name>
</gene>